<evidence type="ECO:0000256" key="5">
    <source>
        <dbReference type="ARBA" id="ARBA00023157"/>
    </source>
</evidence>
<dbReference type="Gene3D" id="1.10.100.10">
    <property type="entry name" value="Insulin-like"/>
    <property type="match status" value="1"/>
</dbReference>
<comment type="subunit">
    <text evidence="2">Heterodimer of a B chain and an A chain linked by two disulfide bonds.</text>
</comment>
<evidence type="ECO:0000256" key="2">
    <source>
        <dbReference type="ARBA" id="ARBA00011207"/>
    </source>
</evidence>
<dbReference type="InterPro" id="IPR036438">
    <property type="entry name" value="Insulin-like_sf"/>
</dbReference>
<name>A0A8X6WQ07_9ARAC</name>
<keyword evidence="4" id="KW-0732">Signal</keyword>
<sequence>MERLERGKNFQFLGIKYGNRLLLALFFQISAKRGLGGAQLSEALSLACGSNFYVPRNIRDPSLGMLKSTVAMSFFGRHRRQHRGIVEECCHKSCSMQELLSYCGN</sequence>
<evidence type="ECO:0000256" key="1">
    <source>
        <dbReference type="ARBA" id="ARBA00009034"/>
    </source>
</evidence>
<dbReference type="GO" id="GO:0005576">
    <property type="term" value="C:extracellular region"/>
    <property type="evidence" value="ECO:0007669"/>
    <property type="project" value="UniProtKB-SubCell"/>
</dbReference>
<keyword evidence="5" id="KW-1015">Disulfide bond</keyword>
<comment type="caution">
    <text evidence="8">The sequence shown here is derived from an EMBL/GenBank/DDBJ whole genome shotgun (WGS) entry which is preliminary data.</text>
</comment>
<organism evidence="8 9">
    <name type="scientific">Trichonephila inaurata madagascariensis</name>
    <dbReference type="NCBI Taxonomy" id="2747483"/>
    <lineage>
        <taxon>Eukaryota</taxon>
        <taxon>Metazoa</taxon>
        <taxon>Ecdysozoa</taxon>
        <taxon>Arthropoda</taxon>
        <taxon>Chelicerata</taxon>
        <taxon>Arachnida</taxon>
        <taxon>Araneae</taxon>
        <taxon>Araneomorphae</taxon>
        <taxon>Entelegynae</taxon>
        <taxon>Araneoidea</taxon>
        <taxon>Nephilidae</taxon>
        <taxon>Trichonephila</taxon>
        <taxon>Trichonephila inaurata</taxon>
    </lineage>
</organism>
<dbReference type="InterPro" id="IPR022352">
    <property type="entry name" value="Ins/IGF/rlx"/>
</dbReference>
<dbReference type="InterPro" id="IPR022353">
    <property type="entry name" value="Insulin_CS"/>
</dbReference>
<dbReference type="EMBL" id="BMAV01000589">
    <property type="protein sequence ID" value="GFY37986.1"/>
    <property type="molecule type" value="Genomic_DNA"/>
</dbReference>
<evidence type="ECO:0000313" key="9">
    <source>
        <dbReference type="Proteomes" id="UP000886998"/>
    </source>
</evidence>
<evidence type="ECO:0000256" key="6">
    <source>
        <dbReference type="RuleBase" id="RU000406"/>
    </source>
</evidence>
<evidence type="ECO:0000259" key="7">
    <source>
        <dbReference type="SMART" id="SM00078"/>
    </source>
</evidence>
<dbReference type="AlphaFoldDB" id="A0A8X6WQ07"/>
<dbReference type="Proteomes" id="UP000886998">
    <property type="component" value="Unassembled WGS sequence"/>
</dbReference>
<keyword evidence="6" id="KW-0964">Secreted</keyword>
<dbReference type="Pfam" id="PF00049">
    <property type="entry name" value="Insulin"/>
    <property type="match status" value="1"/>
</dbReference>
<dbReference type="GO" id="GO:0005179">
    <property type="term" value="F:hormone activity"/>
    <property type="evidence" value="ECO:0007669"/>
    <property type="project" value="InterPro"/>
</dbReference>
<dbReference type="PANTHER" id="PTHR13647:SF4">
    <property type="entry name" value="INSULIN-LIKE PEPTIDE 1-RELATED"/>
    <property type="match status" value="1"/>
</dbReference>
<evidence type="ECO:0000256" key="4">
    <source>
        <dbReference type="ARBA" id="ARBA00022729"/>
    </source>
</evidence>
<comment type="similarity">
    <text evidence="1 6">Belongs to the insulin family.</text>
</comment>
<reference evidence="8" key="1">
    <citation type="submission" date="2020-08" db="EMBL/GenBank/DDBJ databases">
        <title>Multicomponent nature underlies the extraordinary mechanical properties of spider dragline silk.</title>
        <authorList>
            <person name="Kono N."/>
            <person name="Nakamura H."/>
            <person name="Mori M."/>
            <person name="Yoshida Y."/>
            <person name="Ohtoshi R."/>
            <person name="Malay A.D."/>
            <person name="Moran D.A.P."/>
            <person name="Tomita M."/>
            <person name="Numata K."/>
            <person name="Arakawa K."/>
        </authorList>
    </citation>
    <scope>NUCLEOTIDE SEQUENCE</scope>
</reference>
<accession>A0A8X6WQ07</accession>
<gene>
    <name evidence="8" type="ORF">TNIN_162181</name>
</gene>
<comment type="subcellular location">
    <subcellularLocation>
        <location evidence="6">Secreted</location>
    </subcellularLocation>
</comment>
<keyword evidence="3" id="KW-0165">Cleavage on pair of basic residues</keyword>
<dbReference type="PRINTS" id="PR00276">
    <property type="entry name" value="INSULINFAMLY"/>
</dbReference>
<evidence type="ECO:0000313" key="8">
    <source>
        <dbReference type="EMBL" id="GFY37986.1"/>
    </source>
</evidence>
<dbReference type="OrthoDB" id="6419908at2759"/>
<dbReference type="PANTHER" id="PTHR13647">
    <property type="entry name" value="INSULIN-LIKE PEPTIDE 2-RELATED"/>
    <property type="match status" value="1"/>
</dbReference>
<proteinExistence type="inferred from homology"/>
<dbReference type="SMART" id="SM00078">
    <property type="entry name" value="IlGF"/>
    <property type="match status" value="1"/>
</dbReference>
<dbReference type="InterPro" id="IPR016179">
    <property type="entry name" value="Insulin-like"/>
</dbReference>
<feature type="domain" description="Insulin-like" evidence="7">
    <location>
        <begin position="33"/>
        <end position="103"/>
    </location>
</feature>
<dbReference type="PROSITE" id="PS00262">
    <property type="entry name" value="INSULIN"/>
    <property type="match status" value="1"/>
</dbReference>
<dbReference type="SUPFAM" id="SSF56994">
    <property type="entry name" value="Insulin-like"/>
    <property type="match status" value="1"/>
</dbReference>
<evidence type="ECO:0000256" key="3">
    <source>
        <dbReference type="ARBA" id="ARBA00022685"/>
    </source>
</evidence>
<keyword evidence="9" id="KW-1185">Reference proteome</keyword>
<protein>
    <recommendedName>
        <fullName evidence="7">Insulin-like domain-containing protein</fullName>
    </recommendedName>
</protein>